<protein>
    <submittedName>
        <fullName evidence="10">Type II secretion system F family protein</fullName>
    </submittedName>
</protein>
<dbReference type="PANTHER" id="PTHR30012">
    <property type="entry name" value="GENERAL SECRETION PATHWAY PROTEIN"/>
    <property type="match status" value="1"/>
</dbReference>
<dbReference type="Proteomes" id="UP001595528">
    <property type="component" value="Unassembled WGS sequence"/>
</dbReference>
<name>A0ABV7L0T4_9PROT</name>
<evidence type="ECO:0000256" key="5">
    <source>
        <dbReference type="ARBA" id="ARBA00022692"/>
    </source>
</evidence>
<dbReference type="Pfam" id="PF00482">
    <property type="entry name" value="T2SSF"/>
    <property type="match status" value="2"/>
</dbReference>
<accession>A0ABV7L0T4</accession>
<reference evidence="11" key="1">
    <citation type="journal article" date="2019" name="Int. J. Syst. Evol. Microbiol.">
        <title>The Global Catalogue of Microorganisms (GCM) 10K type strain sequencing project: providing services to taxonomists for standard genome sequencing and annotation.</title>
        <authorList>
            <consortium name="The Broad Institute Genomics Platform"/>
            <consortium name="The Broad Institute Genome Sequencing Center for Infectious Disease"/>
            <person name="Wu L."/>
            <person name="Ma J."/>
        </authorList>
    </citation>
    <scope>NUCLEOTIDE SEQUENCE [LARGE SCALE GENOMIC DNA]</scope>
    <source>
        <strain evidence="11">KCTC 42964</strain>
    </source>
</reference>
<dbReference type="InterPro" id="IPR003004">
    <property type="entry name" value="GspF/PilC"/>
</dbReference>
<comment type="caution">
    <text evidence="10">The sequence shown here is derived from an EMBL/GenBank/DDBJ whole genome shotgun (WGS) entry which is preliminary data.</text>
</comment>
<evidence type="ECO:0000313" key="11">
    <source>
        <dbReference type="Proteomes" id="UP001595528"/>
    </source>
</evidence>
<evidence type="ECO:0000256" key="1">
    <source>
        <dbReference type="ARBA" id="ARBA00004429"/>
    </source>
</evidence>
<organism evidence="10 11">
    <name type="scientific">Marinibaculum pumilum</name>
    <dbReference type="NCBI Taxonomy" id="1766165"/>
    <lineage>
        <taxon>Bacteria</taxon>
        <taxon>Pseudomonadati</taxon>
        <taxon>Pseudomonadota</taxon>
        <taxon>Alphaproteobacteria</taxon>
        <taxon>Rhodospirillales</taxon>
        <taxon>Rhodospirillaceae</taxon>
        <taxon>Marinibaculum</taxon>
    </lineage>
</organism>
<comment type="similarity">
    <text evidence="2">Belongs to the GSP F family.</text>
</comment>
<proteinExistence type="inferred from homology"/>
<dbReference type="PANTHER" id="PTHR30012:SF7">
    <property type="entry name" value="PROTEIN TRANSPORT PROTEIN HOFC HOMOLOG"/>
    <property type="match status" value="1"/>
</dbReference>
<dbReference type="InterPro" id="IPR018076">
    <property type="entry name" value="T2SS_GspF_dom"/>
</dbReference>
<evidence type="ECO:0000256" key="4">
    <source>
        <dbReference type="ARBA" id="ARBA00022519"/>
    </source>
</evidence>
<keyword evidence="5 8" id="KW-0812">Transmembrane</keyword>
<evidence type="ECO:0000259" key="9">
    <source>
        <dbReference type="Pfam" id="PF00482"/>
    </source>
</evidence>
<feature type="transmembrane region" description="Helical" evidence="8">
    <location>
        <begin position="173"/>
        <end position="194"/>
    </location>
</feature>
<evidence type="ECO:0000256" key="6">
    <source>
        <dbReference type="ARBA" id="ARBA00022989"/>
    </source>
</evidence>
<gene>
    <name evidence="10" type="ORF">ACFOGJ_13325</name>
</gene>
<keyword evidence="11" id="KW-1185">Reference proteome</keyword>
<keyword evidence="7 8" id="KW-0472">Membrane</keyword>
<evidence type="ECO:0000256" key="2">
    <source>
        <dbReference type="ARBA" id="ARBA00005745"/>
    </source>
</evidence>
<feature type="transmembrane region" description="Helical" evidence="8">
    <location>
        <begin position="225"/>
        <end position="244"/>
    </location>
</feature>
<evidence type="ECO:0000256" key="7">
    <source>
        <dbReference type="ARBA" id="ARBA00023136"/>
    </source>
</evidence>
<evidence type="ECO:0000313" key="10">
    <source>
        <dbReference type="EMBL" id="MFC3228220.1"/>
    </source>
</evidence>
<comment type="subcellular location">
    <subcellularLocation>
        <location evidence="1">Cell inner membrane</location>
        <topology evidence="1">Multi-pass membrane protein</topology>
    </subcellularLocation>
</comment>
<feature type="domain" description="Type II secretion system protein GspF" evidence="9">
    <location>
        <begin position="73"/>
        <end position="196"/>
    </location>
</feature>
<dbReference type="PRINTS" id="PR00812">
    <property type="entry name" value="BCTERIALGSPF"/>
</dbReference>
<dbReference type="Gene3D" id="1.20.81.30">
    <property type="entry name" value="Type II secretion system (T2SS), domain F"/>
    <property type="match status" value="2"/>
</dbReference>
<keyword evidence="3" id="KW-1003">Cell membrane</keyword>
<dbReference type="RefSeq" id="WP_379901131.1">
    <property type="nucleotide sequence ID" value="NZ_JBHRTR010000028.1"/>
</dbReference>
<keyword evidence="4" id="KW-0997">Cell inner membrane</keyword>
<dbReference type="EMBL" id="JBHRTR010000028">
    <property type="protein sequence ID" value="MFC3228220.1"/>
    <property type="molecule type" value="Genomic_DNA"/>
</dbReference>
<feature type="domain" description="Type II secretion system protein GspF" evidence="9">
    <location>
        <begin position="276"/>
        <end position="397"/>
    </location>
</feature>
<sequence>MARFEYRALAANGEIVTGEIEGPDRKTVLDRLHDQALLPIQAMERDAGSGKGLGLQLSLGDDKAFPPGELALFAQQLTRLLNARLPLDRALEILVDLMEKKKSKKIVAKLLDRVRDGAGLADAMAAEPGVFPGLCISMVRAGEESGALPVVLARVADFLGKSEAIRQRITSAMIYPTILTVAATAAVVLILTLVMPQFESLFANAGADLPTATVIVMAASDGLRGYWWAILAGIGGLAAVLQLLSRQDWFVVFRDRSVLRLPLLGPLITRIEVARFSRSLGTLLGNGVPAARALALAGATVTNRTLVDAIEALAIRFKSGEGLARSLEQTGHFPDLAIRLIQIGEETARLQEMLQELAGMYEHDVERILERLLALLVPAITLAMGALVAMIMGAVMTALVSINQLGT</sequence>
<dbReference type="InterPro" id="IPR042094">
    <property type="entry name" value="T2SS_GspF_sf"/>
</dbReference>
<feature type="transmembrane region" description="Helical" evidence="8">
    <location>
        <begin position="372"/>
        <end position="402"/>
    </location>
</feature>
<evidence type="ECO:0000256" key="8">
    <source>
        <dbReference type="SAM" id="Phobius"/>
    </source>
</evidence>
<evidence type="ECO:0000256" key="3">
    <source>
        <dbReference type="ARBA" id="ARBA00022475"/>
    </source>
</evidence>
<keyword evidence="6 8" id="KW-1133">Transmembrane helix</keyword>